<gene>
    <name evidence="4" type="primary">pyrR</name>
    <name evidence="6" type="ORF">A2074_07025</name>
</gene>
<dbReference type="InterPro" id="IPR023050">
    <property type="entry name" value="PyrR"/>
</dbReference>
<reference evidence="6 7" key="1">
    <citation type="journal article" date="2016" name="Nat. Commun.">
        <title>Thousands of microbial genomes shed light on interconnected biogeochemical processes in an aquifer system.</title>
        <authorList>
            <person name="Anantharaman K."/>
            <person name="Brown C.T."/>
            <person name="Hug L.A."/>
            <person name="Sharon I."/>
            <person name="Castelle C.J."/>
            <person name="Probst A.J."/>
            <person name="Thomas B.C."/>
            <person name="Singh A."/>
            <person name="Wilkins M.J."/>
            <person name="Karaoz U."/>
            <person name="Brodie E.L."/>
            <person name="Williams K.H."/>
            <person name="Hubbard S.S."/>
            <person name="Banfield J.F."/>
        </authorList>
    </citation>
    <scope>NUCLEOTIDE SEQUENCE [LARGE SCALE GENOMIC DNA]</scope>
</reference>
<dbReference type="AlphaFoldDB" id="A0A1F2UJZ1"/>
<dbReference type="NCBIfam" id="NF003549">
    <property type="entry name" value="PRK05205.1-5"/>
    <property type="match status" value="1"/>
</dbReference>
<evidence type="ECO:0000256" key="2">
    <source>
        <dbReference type="ARBA" id="ARBA00023015"/>
    </source>
</evidence>
<feature type="short sequence motif" description="PRPP-binding" evidence="4">
    <location>
        <begin position="100"/>
        <end position="112"/>
    </location>
</feature>
<organism evidence="6 7">
    <name type="scientific">Candidatus Aquicultor primus</name>
    <dbReference type="NCBI Taxonomy" id="1797195"/>
    <lineage>
        <taxon>Bacteria</taxon>
        <taxon>Bacillati</taxon>
        <taxon>Actinomycetota</taxon>
        <taxon>Candidatus Aquicultoria</taxon>
        <taxon>Candidatus Aquicultorales</taxon>
        <taxon>Candidatus Aquicultoraceae</taxon>
        <taxon>Candidatus Aquicultor</taxon>
    </lineage>
</organism>
<comment type="catalytic activity">
    <reaction evidence="4">
        <text>UMP + diphosphate = 5-phospho-alpha-D-ribose 1-diphosphate + uracil</text>
        <dbReference type="Rhea" id="RHEA:13017"/>
        <dbReference type="ChEBI" id="CHEBI:17568"/>
        <dbReference type="ChEBI" id="CHEBI:33019"/>
        <dbReference type="ChEBI" id="CHEBI:57865"/>
        <dbReference type="ChEBI" id="CHEBI:58017"/>
        <dbReference type="EC" id="2.4.2.9"/>
    </reaction>
</comment>
<dbReference type="CDD" id="cd06223">
    <property type="entry name" value="PRTases_typeI"/>
    <property type="match status" value="1"/>
</dbReference>
<keyword evidence="3 4" id="KW-0804">Transcription</keyword>
<accession>A0A1F2UJZ1</accession>
<dbReference type="GO" id="GO:0006355">
    <property type="term" value="P:regulation of DNA-templated transcription"/>
    <property type="evidence" value="ECO:0007669"/>
    <property type="project" value="UniProtKB-UniRule"/>
</dbReference>
<dbReference type="InterPro" id="IPR029057">
    <property type="entry name" value="PRTase-like"/>
</dbReference>
<evidence type="ECO:0000313" key="7">
    <source>
        <dbReference type="Proteomes" id="UP000178086"/>
    </source>
</evidence>
<comment type="function">
    <text evidence="4">Also displays a weak uracil phosphoribosyltransferase activity which is not physiologically significant.</text>
</comment>
<feature type="domain" description="Phosphoribosyltransferase" evidence="5">
    <location>
        <begin position="14"/>
        <end position="152"/>
    </location>
</feature>
<evidence type="ECO:0000256" key="3">
    <source>
        <dbReference type="ARBA" id="ARBA00023163"/>
    </source>
</evidence>
<evidence type="ECO:0000259" key="5">
    <source>
        <dbReference type="Pfam" id="PF00156"/>
    </source>
</evidence>
<dbReference type="InterPro" id="IPR050137">
    <property type="entry name" value="PyrR_bifunctional"/>
</dbReference>
<dbReference type="GO" id="GO:0004845">
    <property type="term" value="F:uracil phosphoribosyltransferase activity"/>
    <property type="evidence" value="ECO:0007669"/>
    <property type="project" value="UniProtKB-UniRule"/>
</dbReference>
<dbReference type="Gene3D" id="3.40.50.2020">
    <property type="match status" value="1"/>
</dbReference>
<keyword evidence="2 4" id="KW-0805">Transcription regulation</keyword>
<dbReference type="FunFam" id="3.40.50.2020:FF:000020">
    <property type="entry name" value="Bifunctional protein PyrR"/>
    <property type="match status" value="1"/>
</dbReference>
<dbReference type="Pfam" id="PF00156">
    <property type="entry name" value="Pribosyltran"/>
    <property type="match status" value="1"/>
</dbReference>
<evidence type="ECO:0000256" key="1">
    <source>
        <dbReference type="ARBA" id="ARBA00005565"/>
    </source>
</evidence>
<dbReference type="EC" id="2.4.2.9" evidence="4"/>
<keyword evidence="4 6" id="KW-0328">Glycosyltransferase</keyword>
<dbReference type="HAMAP" id="MF_01219">
    <property type="entry name" value="PyrR"/>
    <property type="match status" value="1"/>
</dbReference>
<dbReference type="PANTHER" id="PTHR11608">
    <property type="entry name" value="BIFUNCTIONAL PROTEIN PYRR"/>
    <property type="match status" value="1"/>
</dbReference>
<evidence type="ECO:0000256" key="4">
    <source>
        <dbReference type="HAMAP-Rule" id="MF_01219"/>
    </source>
</evidence>
<dbReference type="NCBIfam" id="NF003545">
    <property type="entry name" value="PRK05205.1-1"/>
    <property type="match status" value="1"/>
</dbReference>
<comment type="similarity">
    <text evidence="1 4">Belongs to the purine/pyrimidine phosphoribosyltransferase family. PyrR subfamily.</text>
</comment>
<dbReference type="NCBIfam" id="NF003548">
    <property type="entry name" value="PRK05205.1-4"/>
    <property type="match status" value="1"/>
</dbReference>
<sequence>MTFKAKALVMDSDGMCRAITRIAHEILENNRGAENLALVGIRNRGIFFARRLADMIKEIENVELPVGELDVTFYRDDVAVYSSPETYKTEIPFDVNGMTIVLVDDVLFTGRTTRASMDALMDYGRPASIQLAVMIDRGHRELPIRADYVGKNLPTALKERVHVNVVEVDDVDSVIIGEEEHE</sequence>
<dbReference type="SUPFAM" id="SSF53271">
    <property type="entry name" value="PRTase-like"/>
    <property type="match status" value="1"/>
</dbReference>
<dbReference type="PANTHER" id="PTHR11608:SF0">
    <property type="entry name" value="BIFUNCTIONAL PROTEIN PYRR"/>
    <property type="match status" value="1"/>
</dbReference>
<evidence type="ECO:0000313" key="6">
    <source>
        <dbReference type="EMBL" id="OFW33322.1"/>
    </source>
</evidence>
<dbReference type="EMBL" id="MELI01000070">
    <property type="protein sequence ID" value="OFW33322.1"/>
    <property type="molecule type" value="Genomic_DNA"/>
</dbReference>
<comment type="caution">
    <text evidence="6">The sequence shown here is derived from an EMBL/GenBank/DDBJ whole genome shotgun (WGS) entry which is preliminary data.</text>
</comment>
<proteinExistence type="inferred from homology"/>
<dbReference type="InterPro" id="IPR000836">
    <property type="entry name" value="PRTase_dom"/>
</dbReference>
<dbReference type="Proteomes" id="UP000178086">
    <property type="component" value="Unassembled WGS sequence"/>
</dbReference>
<comment type="function">
    <text evidence="4">Regulates the transcription of the pyrimidine nucleotide (pyr) operon in response to exogenous pyrimidines.</text>
</comment>
<name>A0A1F2UJZ1_9ACTN</name>
<protein>
    <recommendedName>
        <fullName evidence="4">Bifunctional protein PyrR</fullName>
    </recommendedName>
    <domain>
        <recommendedName>
            <fullName evidence="4">Pyrimidine operon regulatory protein</fullName>
        </recommendedName>
    </domain>
    <domain>
        <recommendedName>
            <fullName evidence="4">Uracil phosphoribosyltransferase</fullName>
            <shortName evidence="4">UPRTase</shortName>
            <ecNumber evidence="4">2.4.2.9</ecNumber>
        </recommendedName>
    </domain>
</protein>
<keyword evidence="4 6" id="KW-0808">Transferase</keyword>